<dbReference type="PROSITE" id="PS51892">
    <property type="entry name" value="SUBTILASE"/>
    <property type="match status" value="1"/>
</dbReference>
<dbReference type="Pfam" id="PF00082">
    <property type="entry name" value="Peptidase_S8"/>
    <property type="match status" value="1"/>
</dbReference>
<dbReference type="InterPro" id="IPR010259">
    <property type="entry name" value="S8pro/Inhibitor_I9"/>
</dbReference>
<dbReference type="CDD" id="cd04077">
    <property type="entry name" value="Peptidases_S8_PCSK9_ProteinaseK_like"/>
    <property type="match status" value="1"/>
</dbReference>
<dbReference type="Pfam" id="PF01483">
    <property type="entry name" value="P_proprotein"/>
    <property type="match status" value="1"/>
</dbReference>
<dbReference type="GO" id="GO:0004252">
    <property type="term" value="F:serine-type endopeptidase activity"/>
    <property type="evidence" value="ECO:0007669"/>
    <property type="project" value="UniProtKB-UniRule"/>
</dbReference>
<dbReference type="PROSITE" id="PS00137">
    <property type="entry name" value="SUBTILASE_HIS"/>
    <property type="match status" value="1"/>
</dbReference>
<proteinExistence type="inferred from homology"/>
<dbReference type="GO" id="GO:0005615">
    <property type="term" value="C:extracellular space"/>
    <property type="evidence" value="ECO:0007669"/>
    <property type="project" value="TreeGrafter"/>
</dbReference>
<dbReference type="Gene3D" id="3.30.70.80">
    <property type="entry name" value="Peptidase S8 propeptide/proteinase inhibitor I9"/>
    <property type="match status" value="1"/>
</dbReference>
<comment type="caution">
    <text evidence="10">The sequence shown here is derived from an EMBL/GenBank/DDBJ whole genome shotgun (WGS) entry which is preliminary data.</text>
</comment>
<dbReference type="SUPFAM" id="SSF49785">
    <property type="entry name" value="Galactose-binding domain-like"/>
    <property type="match status" value="1"/>
</dbReference>
<dbReference type="AlphaFoldDB" id="A0A841FRH0"/>
<dbReference type="InterPro" id="IPR002884">
    <property type="entry name" value="P_dom"/>
</dbReference>
<dbReference type="FunFam" id="3.40.50.200:FF:000014">
    <property type="entry name" value="Proteinase K"/>
    <property type="match status" value="1"/>
</dbReference>
<comment type="similarity">
    <text evidence="1 6 7">Belongs to the peptidase S8 family.</text>
</comment>
<keyword evidence="4 6" id="KW-0720">Serine protease</keyword>
<dbReference type="InterPro" id="IPR015500">
    <property type="entry name" value="Peptidase_S8_subtilisin-rel"/>
</dbReference>
<name>A0A841FRH0_9ACTN</name>
<evidence type="ECO:0000313" key="11">
    <source>
        <dbReference type="Proteomes" id="UP000548476"/>
    </source>
</evidence>
<evidence type="ECO:0000256" key="3">
    <source>
        <dbReference type="ARBA" id="ARBA00022801"/>
    </source>
</evidence>
<gene>
    <name evidence="10" type="ORF">HNR73_002400</name>
</gene>
<dbReference type="PANTHER" id="PTHR43806:SF11">
    <property type="entry name" value="CEREVISIN-RELATED"/>
    <property type="match status" value="1"/>
</dbReference>
<evidence type="ECO:0000256" key="6">
    <source>
        <dbReference type="PROSITE-ProRule" id="PRU01240"/>
    </source>
</evidence>
<dbReference type="PROSITE" id="PS51829">
    <property type="entry name" value="P_HOMO_B"/>
    <property type="match status" value="1"/>
</dbReference>
<feature type="active site" description="Charge relay system" evidence="5 6">
    <location>
        <position position="345"/>
    </location>
</feature>
<dbReference type="EMBL" id="JACHGT010000004">
    <property type="protein sequence ID" value="MBB6034550.1"/>
    <property type="molecule type" value="Genomic_DNA"/>
</dbReference>
<feature type="signal peptide" evidence="8">
    <location>
        <begin position="1"/>
        <end position="35"/>
    </location>
</feature>
<dbReference type="SUPFAM" id="SSF54897">
    <property type="entry name" value="Protease propeptides/inhibitors"/>
    <property type="match status" value="1"/>
</dbReference>
<evidence type="ECO:0000256" key="5">
    <source>
        <dbReference type="PIRSR" id="PIRSR615500-1"/>
    </source>
</evidence>
<dbReference type="InterPro" id="IPR000209">
    <property type="entry name" value="Peptidase_S8/S53_dom"/>
</dbReference>
<dbReference type="InterPro" id="IPR006311">
    <property type="entry name" value="TAT_signal"/>
</dbReference>
<keyword evidence="11" id="KW-1185">Reference proteome</keyword>
<dbReference type="PROSITE" id="PS00138">
    <property type="entry name" value="SUBTILASE_SER"/>
    <property type="match status" value="1"/>
</dbReference>
<organism evidence="10 11">
    <name type="scientific">Phytomonospora endophytica</name>
    <dbReference type="NCBI Taxonomy" id="714109"/>
    <lineage>
        <taxon>Bacteria</taxon>
        <taxon>Bacillati</taxon>
        <taxon>Actinomycetota</taxon>
        <taxon>Actinomycetes</taxon>
        <taxon>Micromonosporales</taxon>
        <taxon>Micromonosporaceae</taxon>
        <taxon>Phytomonospora</taxon>
    </lineage>
</organism>
<dbReference type="InterPro" id="IPR036852">
    <property type="entry name" value="Peptidase_S8/S53_dom_sf"/>
</dbReference>
<dbReference type="RefSeq" id="WP_184787395.1">
    <property type="nucleotide sequence ID" value="NZ_BONT01000088.1"/>
</dbReference>
<feature type="domain" description="P/Homo B" evidence="9">
    <location>
        <begin position="503"/>
        <end position="624"/>
    </location>
</feature>
<dbReference type="InterPro" id="IPR034193">
    <property type="entry name" value="PCSK9_ProteinaseK-like"/>
</dbReference>
<feature type="active site" description="Charge relay system" evidence="5 6">
    <location>
        <position position="193"/>
    </location>
</feature>
<protein>
    <submittedName>
        <fullName evidence="10">Subtilisin family serine protease</fullName>
    </submittedName>
</protein>
<dbReference type="Gene3D" id="3.40.50.200">
    <property type="entry name" value="Peptidase S8/S53 domain"/>
    <property type="match status" value="1"/>
</dbReference>
<sequence length="624" mass="62854">MRETKSLRHRLAAGLGLAAVAALTAAMLGSAPAQAEGTILGIHEPDVIPGHYLVKLRDVSVSSVDASAAALAGEYEGTVTYTFPTTVHGFAATMTEQQARRLAADPAVAYVEADQTVTIDGVQPNPPSWGLDRVDQRNLPLDSSYTYPNEAANVHAYIIDTGINFPHTTFGGRAVSGRDTVDNDNDATDCHGHGTHVAGTVGGSQYGLAKSVQLVGVRVLNCSGSGTTAGVVAGIEWVTQNAIKPASANMSLGGGADTTLDNAVTASIASGVTYGVAAGNDNANACNYSPARVANAITVGSTTNTDARSSFSNFGTCVDIFAPGSSITSAWIGSNTATNTISGTSMATPHVVGAASLYLSANPSATPQQVRDALVNNATNGVVTSPGTGSPNKLLYTGFIGGPPPGDDFSMSVSPTSGTINQGQSTTATITTATTNGSAQSITLSASGQQSGVTVSFSPSTITSGQTSTVTFSASATAGTGTANITLTGTGTAATHSAGYALTVNGTGGGGCSGTNGTATPIADLATVNSTIPISNCNRNGGATSKVAVNITHTYRGDLVIDLIAPDGTAYRLKNSSLFDGADNVIATYTVNLSGEAGNGTWTLRVRDVYSGDSGRLNTWTLTL</sequence>
<evidence type="ECO:0000256" key="1">
    <source>
        <dbReference type="ARBA" id="ARBA00011073"/>
    </source>
</evidence>
<dbReference type="InterPro" id="IPR023828">
    <property type="entry name" value="Peptidase_S8_Ser-AS"/>
</dbReference>
<keyword evidence="2 6" id="KW-0645">Protease</keyword>
<dbReference type="GO" id="GO:0006508">
    <property type="term" value="P:proteolysis"/>
    <property type="evidence" value="ECO:0007669"/>
    <property type="project" value="UniProtKB-KW"/>
</dbReference>
<dbReference type="Pfam" id="PF05922">
    <property type="entry name" value="Inhibitor_I9"/>
    <property type="match status" value="1"/>
</dbReference>
<feature type="active site" description="Charge relay system" evidence="5 6">
    <location>
        <position position="160"/>
    </location>
</feature>
<feature type="chain" id="PRO_5032297828" evidence="8">
    <location>
        <begin position="36"/>
        <end position="624"/>
    </location>
</feature>
<evidence type="ECO:0000256" key="7">
    <source>
        <dbReference type="RuleBase" id="RU003355"/>
    </source>
</evidence>
<dbReference type="PRINTS" id="PR00723">
    <property type="entry name" value="SUBTILISIN"/>
</dbReference>
<dbReference type="Proteomes" id="UP000548476">
    <property type="component" value="Unassembled WGS sequence"/>
</dbReference>
<dbReference type="PANTHER" id="PTHR43806">
    <property type="entry name" value="PEPTIDASE S8"/>
    <property type="match status" value="1"/>
</dbReference>
<dbReference type="Gene3D" id="2.60.120.260">
    <property type="entry name" value="Galactose-binding domain-like"/>
    <property type="match status" value="1"/>
</dbReference>
<reference evidence="10 11" key="1">
    <citation type="submission" date="2020-08" db="EMBL/GenBank/DDBJ databases">
        <title>Genomic Encyclopedia of Type Strains, Phase IV (KMG-IV): sequencing the most valuable type-strain genomes for metagenomic binning, comparative biology and taxonomic classification.</title>
        <authorList>
            <person name="Goeker M."/>
        </authorList>
    </citation>
    <scope>NUCLEOTIDE SEQUENCE [LARGE SCALE GENOMIC DNA]</scope>
    <source>
        <strain evidence="10 11">YIM 65646</strain>
    </source>
</reference>
<dbReference type="InterPro" id="IPR037045">
    <property type="entry name" value="S8pro/Inhibitor_I9_sf"/>
</dbReference>
<evidence type="ECO:0000259" key="9">
    <source>
        <dbReference type="PROSITE" id="PS51829"/>
    </source>
</evidence>
<dbReference type="SUPFAM" id="SSF52743">
    <property type="entry name" value="Subtilisin-like"/>
    <property type="match status" value="1"/>
</dbReference>
<evidence type="ECO:0000313" key="10">
    <source>
        <dbReference type="EMBL" id="MBB6034550.1"/>
    </source>
</evidence>
<dbReference type="InterPro" id="IPR022398">
    <property type="entry name" value="Peptidase_S8_His-AS"/>
</dbReference>
<evidence type="ECO:0000256" key="8">
    <source>
        <dbReference type="SAM" id="SignalP"/>
    </source>
</evidence>
<accession>A0A841FRH0</accession>
<keyword evidence="8" id="KW-0732">Signal</keyword>
<dbReference type="InterPro" id="IPR023827">
    <property type="entry name" value="Peptidase_S8_Asp-AS"/>
</dbReference>
<evidence type="ECO:0000256" key="2">
    <source>
        <dbReference type="ARBA" id="ARBA00022670"/>
    </source>
</evidence>
<dbReference type="PROSITE" id="PS00136">
    <property type="entry name" value="SUBTILASE_ASP"/>
    <property type="match status" value="1"/>
</dbReference>
<evidence type="ECO:0000256" key="4">
    <source>
        <dbReference type="ARBA" id="ARBA00022825"/>
    </source>
</evidence>
<dbReference type="PROSITE" id="PS51318">
    <property type="entry name" value="TAT"/>
    <property type="match status" value="1"/>
</dbReference>
<keyword evidence="3 6" id="KW-0378">Hydrolase</keyword>
<dbReference type="InterPro" id="IPR050131">
    <property type="entry name" value="Peptidase_S8_subtilisin-like"/>
</dbReference>
<dbReference type="InterPro" id="IPR008979">
    <property type="entry name" value="Galactose-bd-like_sf"/>
</dbReference>